<dbReference type="PANTHER" id="PTHR24015">
    <property type="entry name" value="OS07G0578800 PROTEIN-RELATED"/>
    <property type="match status" value="1"/>
</dbReference>
<dbReference type="GO" id="GO:0009451">
    <property type="term" value="P:RNA modification"/>
    <property type="evidence" value="ECO:0007669"/>
    <property type="project" value="InterPro"/>
</dbReference>
<dbReference type="FunFam" id="1.25.40.10:FF:000682">
    <property type="entry name" value="Pentatricopeptide repeat-containing protein At3g16610"/>
    <property type="match status" value="1"/>
</dbReference>
<dbReference type="eggNOG" id="KOG4197">
    <property type="taxonomic scope" value="Eukaryota"/>
</dbReference>
<keyword evidence="1" id="KW-0677">Repeat</keyword>
<evidence type="ECO:0000256" key="3">
    <source>
        <dbReference type="SAM" id="MobiDB-lite"/>
    </source>
</evidence>
<dbReference type="Pfam" id="PF01535">
    <property type="entry name" value="PPR"/>
    <property type="match status" value="2"/>
</dbReference>
<dbReference type="InterPro" id="IPR002885">
    <property type="entry name" value="PPR_rpt"/>
</dbReference>
<dbReference type="Gene3D" id="1.25.40.10">
    <property type="entry name" value="Tetratricopeptide repeat domain"/>
    <property type="match status" value="2"/>
</dbReference>
<name>B9SUE8_RICCO</name>
<gene>
    <name evidence="5" type="ORF">RCOM_0750390</name>
</gene>
<feature type="region of interest" description="Disordered" evidence="3">
    <location>
        <begin position="25"/>
        <end position="55"/>
    </location>
</feature>
<dbReference type="PROSITE" id="PS51375">
    <property type="entry name" value="PPR"/>
    <property type="match status" value="2"/>
</dbReference>
<feature type="signal peptide" evidence="4">
    <location>
        <begin position="1"/>
        <end position="22"/>
    </location>
</feature>
<evidence type="ECO:0000256" key="2">
    <source>
        <dbReference type="PROSITE-ProRule" id="PRU00708"/>
    </source>
</evidence>
<keyword evidence="4" id="KW-0732">Signal</keyword>
<feature type="repeat" description="PPR" evidence="2">
    <location>
        <begin position="398"/>
        <end position="428"/>
    </location>
</feature>
<dbReference type="NCBIfam" id="TIGR00756">
    <property type="entry name" value="PPR"/>
    <property type="match status" value="3"/>
</dbReference>
<dbReference type="InterPro" id="IPR046960">
    <property type="entry name" value="PPR_At4g14850-like_plant"/>
</dbReference>
<protein>
    <submittedName>
        <fullName evidence="5">Pentatricopeptide repeat-containing protein, putative</fullName>
    </submittedName>
</protein>
<dbReference type="EMBL" id="EQ974146">
    <property type="protein sequence ID" value="EEF32762.1"/>
    <property type="molecule type" value="Genomic_DNA"/>
</dbReference>
<reference evidence="6" key="1">
    <citation type="journal article" date="2010" name="Nat. Biotechnol.">
        <title>Draft genome sequence of the oilseed species Ricinus communis.</title>
        <authorList>
            <person name="Chan A.P."/>
            <person name="Crabtree J."/>
            <person name="Zhao Q."/>
            <person name="Lorenzi H."/>
            <person name="Orvis J."/>
            <person name="Puiu D."/>
            <person name="Melake-Berhan A."/>
            <person name="Jones K.M."/>
            <person name="Redman J."/>
            <person name="Chen G."/>
            <person name="Cahoon E.B."/>
            <person name="Gedil M."/>
            <person name="Stanke M."/>
            <person name="Haas B.J."/>
            <person name="Wortman J.R."/>
            <person name="Fraser-Liggett C.M."/>
            <person name="Ravel J."/>
            <person name="Rabinowicz P.D."/>
        </authorList>
    </citation>
    <scope>NUCLEOTIDE SEQUENCE [LARGE SCALE GENOMIC DNA]</scope>
    <source>
        <strain evidence="6">cv. Hale</strain>
    </source>
</reference>
<feature type="repeat" description="PPR" evidence="2">
    <location>
        <begin position="297"/>
        <end position="331"/>
    </location>
</feature>
<dbReference type="Pfam" id="PF13041">
    <property type="entry name" value="PPR_2"/>
    <property type="match status" value="1"/>
</dbReference>
<feature type="chain" id="PRO_5002892059" evidence="4">
    <location>
        <begin position="23"/>
        <end position="438"/>
    </location>
</feature>
<sequence length="438" mass="49318">MMKKVIAVLLLSIVCSSTCSLAADKNEETQTPPKGVAPNWPWHRVSKQQPGRAYPTGPWNQPWAKGFPPMPSPVPVVPSPSPIAKCFKEFHIERGCYQQILTSFFTHKLNLAPECCKHQQEEAELEEEKQIASLIQKCPNLHFLRQIHARILTRLLPIPTISFLLSKILSFSALSPLGDLNYARKIFAQIPNPGIFPYNTIIRGCSYAKNPSREPYFLYKSMVTRGFPRANTFTMAFVLKACASIMAFEEGRQIHARILRSGFSLNPYVQSSLVSLYGKCEEIRLAKQVFDEITERNLVCWSAMISGYARVGMVNEALSMFREMQEVGIEPDEVSLVGVISACAMAGALDIGRWIHAYIKKRMIHIDLELNTALVNMYAKCGCIEKAKEIFDYMPVKDSKAWSSMIVGLAIHGLAEDALEMFSRMEEAKETEIKRGED</sequence>
<accession>B9SUE8</accession>
<evidence type="ECO:0000313" key="5">
    <source>
        <dbReference type="EMBL" id="EEF32762.1"/>
    </source>
</evidence>
<dbReference type="InterPro" id="IPR011990">
    <property type="entry name" value="TPR-like_helical_dom_sf"/>
</dbReference>
<dbReference type="AlphaFoldDB" id="B9SUE8"/>
<dbReference type="InParanoid" id="B9SUE8"/>
<dbReference type="FunFam" id="1.25.40.10:FF:000607">
    <property type="entry name" value="Pentatricopeptide repeat-containing protein, mitochondrial"/>
    <property type="match status" value="1"/>
</dbReference>
<organism evidence="5 6">
    <name type="scientific">Ricinus communis</name>
    <name type="common">Castor bean</name>
    <dbReference type="NCBI Taxonomy" id="3988"/>
    <lineage>
        <taxon>Eukaryota</taxon>
        <taxon>Viridiplantae</taxon>
        <taxon>Streptophyta</taxon>
        <taxon>Embryophyta</taxon>
        <taxon>Tracheophyta</taxon>
        <taxon>Spermatophyta</taxon>
        <taxon>Magnoliopsida</taxon>
        <taxon>eudicotyledons</taxon>
        <taxon>Gunneridae</taxon>
        <taxon>Pentapetalae</taxon>
        <taxon>rosids</taxon>
        <taxon>fabids</taxon>
        <taxon>Malpighiales</taxon>
        <taxon>Euphorbiaceae</taxon>
        <taxon>Acalyphoideae</taxon>
        <taxon>Acalypheae</taxon>
        <taxon>Ricinus</taxon>
    </lineage>
</organism>
<dbReference type="PANTHER" id="PTHR24015:SF46">
    <property type="entry name" value="OS12G0181900 PROTEIN"/>
    <property type="match status" value="1"/>
</dbReference>
<keyword evidence="6" id="KW-1185">Reference proteome</keyword>
<evidence type="ECO:0000256" key="4">
    <source>
        <dbReference type="SAM" id="SignalP"/>
    </source>
</evidence>
<proteinExistence type="predicted"/>
<evidence type="ECO:0000256" key="1">
    <source>
        <dbReference type="ARBA" id="ARBA00022737"/>
    </source>
</evidence>
<dbReference type="Proteomes" id="UP000008311">
    <property type="component" value="Unassembled WGS sequence"/>
</dbReference>
<evidence type="ECO:0000313" key="6">
    <source>
        <dbReference type="Proteomes" id="UP000008311"/>
    </source>
</evidence>
<dbReference type="GO" id="GO:0003723">
    <property type="term" value="F:RNA binding"/>
    <property type="evidence" value="ECO:0007669"/>
    <property type="project" value="InterPro"/>
</dbReference>